<gene>
    <name evidence="9" type="ORF">Esi_0000_0043</name>
</gene>
<sequence length="150" mass="16315">MNDWKAPIGRGAGGGSRNYGGPNGTAEKVDYSRLPNEAGPGDDGEGDDWIQRQIRGHKSQMEHQDAHLSEIGQTASRLGNISLEISKELDQQNKMLENVNTDFEEAIGGLDAVTKKTQELIKKSGGMRNFLIILVLIAILAVLVVLVLYT</sequence>
<evidence type="ECO:0000256" key="1">
    <source>
        <dbReference type="ARBA" id="ARBA00004167"/>
    </source>
</evidence>
<keyword evidence="2" id="KW-0813">Transport</keyword>
<dbReference type="GO" id="GO:0005737">
    <property type="term" value="C:cytoplasm"/>
    <property type="evidence" value="ECO:0007669"/>
    <property type="project" value="UniProtKB-ARBA"/>
</dbReference>
<accession>D8LAV1</accession>
<evidence type="ECO:0000256" key="7">
    <source>
        <dbReference type="SAM" id="Phobius"/>
    </source>
</evidence>
<protein>
    <submittedName>
        <fullName evidence="9">Similar to syntaxin</fullName>
    </submittedName>
</protein>
<dbReference type="STRING" id="2880.D8LAV1"/>
<evidence type="ECO:0000313" key="10">
    <source>
        <dbReference type="Proteomes" id="UP000002630"/>
    </source>
</evidence>
<keyword evidence="10" id="KW-1185">Reference proteome</keyword>
<evidence type="ECO:0000256" key="2">
    <source>
        <dbReference type="ARBA" id="ARBA00022448"/>
    </source>
</evidence>
<dbReference type="Gene3D" id="1.20.5.110">
    <property type="match status" value="1"/>
</dbReference>
<dbReference type="AlphaFoldDB" id="D8LAV1"/>
<evidence type="ECO:0000256" key="4">
    <source>
        <dbReference type="ARBA" id="ARBA00022989"/>
    </source>
</evidence>
<name>D8LAV1_ECTSI</name>
<feature type="compositionally biased region" description="Gly residues" evidence="6">
    <location>
        <begin position="10"/>
        <end position="23"/>
    </location>
</feature>
<comment type="subcellular location">
    <subcellularLocation>
        <location evidence="1">Membrane</location>
        <topology evidence="1">Single-pass membrane protein</topology>
    </subcellularLocation>
</comment>
<evidence type="ECO:0000313" key="9">
    <source>
        <dbReference type="EMBL" id="CBN76460.1"/>
    </source>
</evidence>
<feature type="region of interest" description="Disordered" evidence="6">
    <location>
        <begin position="1"/>
        <end position="49"/>
    </location>
</feature>
<dbReference type="InParanoid" id="D8LAV1"/>
<evidence type="ECO:0000256" key="6">
    <source>
        <dbReference type="SAM" id="MobiDB-lite"/>
    </source>
</evidence>
<evidence type="ECO:0000256" key="3">
    <source>
        <dbReference type="ARBA" id="ARBA00022692"/>
    </source>
</evidence>
<dbReference type="EMBL" id="FN647682">
    <property type="protein sequence ID" value="CBN76460.1"/>
    <property type="molecule type" value="Genomic_DNA"/>
</dbReference>
<dbReference type="Proteomes" id="UP000002630">
    <property type="component" value="Linkage Group LG01"/>
</dbReference>
<dbReference type="PROSITE" id="PS50192">
    <property type="entry name" value="T_SNARE"/>
    <property type="match status" value="1"/>
</dbReference>
<organism evidence="9 10">
    <name type="scientific">Ectocarpus siliculosus</name>
    <name type="common">Brown alga</name>
    <name type="synonym">Conferva siliculosa</name>
    <dbReference type="NCBI Taxonomy" id="2880"/>
    <lineage>
        <taxon>Eukaryota</taxon>
        <taxon>Sar</taxon>
        <taxon>Stramenopiles</taxon>
        <taxon>Ochrophyta</taxon>
        <taxon>PX clade</taxon>
        <taxon>Phaeophyceae</taxon>
        <taxon>Ectocarpales</taxon>
        <taxon>Ectocarpaceae</taxon>
        <taxon>Ectocarpus</taxon>
    </lineage>
</organism>
<proteinExistence type="predicted"/>
<evidence type="ECO:0000259" key="8">
    <source>
        <dbReference type="PROSITE" id="PS50192"/>
    </source>
</evidence>
<dbReference type="OMA" id="CKMIMIL"/>
<keyword evidence="3 7" id="KW-0812">Transmembrane</keyword>
<reference evidence="9 10" key="1">
    <citation type="journal article" date="2010" name="Nature">
        <title>The Ectocarpus genome and the independent evolution of multicellularity in brown algae.</title>
        <authorList>
            <person name="Cock J.M."/>
            <person name="Sterck L."/>
            <person name="Rouze P."/>
            <person name="Scornet D."/>
            <person name="Allen A.E."/>
            <person name="Amoutzias G."/>
            <person name="Anthouard V."/>
            <person name="Artiguenave F."/>
            <person name="Aury J.M."/>
            <person name="Badger J.H."/>
            <person name="Beszteri B."/>
            <person name="Billiau K."/>
            <person name="Bonnet E."/>
            <person name="Bothwell J.H."/>
            <person name="Bowler C."/>
            <person name="Boyen C."/>
            <person name="Brownlee C."/>
            <person name="Carrano C.J."/>
            <person name="Charrier B."/>
            <person name="Cho G.Y."/>
            <person name="Coelho S.M."/>
            <person name="Collen J."/>
            <person name="Corre E."/>
            <person name="Da Silva C."/>
            <person name="Delage L."/>
            <person name="Delaroque N."/>
            <person name="Dittami S.M."/>
            <person name="Doulbeau S."/>
            <person name="Elias M."/>
            <person name="Farnham G."/>
            <person name="Gachon C.M."/>
            <person name="Gschloessl B."/>
            <person name="Heesch S."/>
            <person name="Jabbari K."/>
            <person name="Jubin C."/>
            <person name="Kawai H."/>
            <person name="Kimura K."/>
            <person name="Kloareg B."/>
            <person name="Kupper F.C."/>
            <person name="Lang D."/>
            <person name="Le Bail A."/>
            <person name="Leblanc C."/>
            <person name="Lerouge P."/>
            <person name="Lohr M."/>
            <person name="Lopez P.J."/>
            <person name="Martens C."/>
            <person name="Maumus F."/>
            <person name="Michel G."/>
            <person name="Miranda-Saavedra D."/>
            <person name="Morales J."/>
            <person name="Moreau H."/>
            <person name="Motomura T."/>
            <person name="Nagasato C."/>
            <person name="Napoli C.A."/>
            <person name="Nelson D.R."/>
            <person name="Nyvall-Collen P."/>
            <person name="Peters A.F."/>
            <person name="Pommier C."/>
            <person name="Potin P."/>
            <person name="Poulain J."/>
            <person name="Quesneville H."/>
            <person name="Read B."/>
            <person name="Rensing S.A."/>
            <person name="Ritter A."/>
            <person name="Rousvoal S."/>
            <person name="Samanta M."/>
            <person name="Samson G."/>
            <person name="Schroeder D.C."/>
            <person name="Segurens B."/>
            <person name="Strittmatter M."/>
            <person name="Tonon T."/>
            <person name="Tregear J.W."/>
            <person name="Valentin K."/>
            <person name="von Dassow P."/>
            <person name="Yamagishi T."/>
            <person name="Van de Peer Y."/>
            <person name="Wincker P."/>
        </authorList>
    </citation>
    <scope>NUCLEOTIDE SEQUENCE [LARGE SCALE GENOMIC DNA]</scope>
    <source>
        <strain evidence="10">Ec32 / CCAP1310/4</strain>
    </source>
</reference>
<dbReference type="GO" id="GO:0016020">
    <property type="term" value="C:membrane"/>
    <property type="evidence" value="ECO:0007669"/>
    <property type="project" value="UniProtKB-SubCell"/>
</dbReference>
<dbReference type="OrthoDB" id="546861at2759"/>
<dbReference type="SUPFAM" id="SSF58038">
    <property type="entry name" value="SNARE fusion complex"/>
    <property type="match status" value="1"/>
</dbReference>
<dbReference type="EMBL" id="FN649726">
    <property type="protein sequence ID" value="CBN76460.1"/>
    <property type="molecule type" value="Genomic_DNA"/>
</dbReference>
<keyword evidence="4 7" id="KW-1133">Transmembrane helix</keyword>
<dbReference type="InterPro" id="IPR000727">
    <property type="entry name" value="T_SNARE_dom"/>
</dbReference>
<dbReference type="CDD" id="cd15841">
    <property type="entry name" value="SNARE_Qc"/>
    <property type="match status" value="1"/>
</dbReference>
<evidence type="ECO:0000256" key="5">
    <source>
        <dbReference type="ARBA" id="ARBA00023136"/>
    </source>
</evidence>
<dbReference type="SMART" id="SM00397">
    <property type="entry name" value="t_SNARE"/>
    <property type="match status" value="1"/>
</dbReference>
<dbReference type="PANTHER" id="PTHR12791">
    <property type="entry name" value="GOLGI SNARE BET1-RELATED"/>
    <property type="match status" value="1"/>
</dbReference>
<feature type="transmembrane region" description="Helical" evidence="7">
    <location>
        <begin position="130"/>
        <end position="149"/>
    </location>
</feature>
<dbReference type="GO" id="GO:0012505">
    <property type="term" value="C:endomembrane system"/>
    <property type="evidence" value="ECO:0007669"/>
    <property type="project" value="UniProtKB-ARBA"/>
</dbReference>
<keyword evidence="5 7" id="KW-0472">Membrane</keyword>
<feature type="domain" description="T-SNARE coiled-coil homology" evidence="8">
    <location>
        <begin position="58"/>
        <end position="120"/>
    </location>
</feature>